<feature type="domain" description="LTD" evidence="2">
    <location>
        <begin position="745"/>
        <end position="895"/>
    </location>
</feature>
<dbReference type="InterPro" id="IPR001322">
    <property type="entry name" value="Lamin_tail_dom"/>
</dbReference>
<evidence type="ECO:0000313" key="4">
    <source>
        <dbReference type="Proteomes" id="UP000672011"/>
    </source>
</evidence>
<dbReference type="Proteomes" id="UP000672011">
    <property type="component" value="Chromosome"/>
</dbReference>
<gene>
    <name evidence="3" type="ORF">J9309_08260</name>
</gene>
<dbReference type="RefSeq" id="WP_230475419.1">
    <property type="nucleotide sequence ID" value="NZ_CP072842.1"/>
</dbReference>
<protein>
    <submittedName>
        <fullName evidence="3">Lamin tail domain-containing protein</fullName>
    </submittedName>
</protein>
<name>A0ABX7XA87_9FLAO</name>
<reference evidence="3 4" key="1">
    <citation type="journal article" date="2021" name="Int. J. Syst. Evol. Microbiol.">
        <title>Faecalibacter bovis sp. nov., isolated from cow faeces.</title>
        <authorList>
            <person name="Li F."/>
            <person name="Zhao W."/>
            <person name="Hong Q."/>
            <person name="Shao Q."/>
            <person name="Song J."/>
            <person name="Yang S."/>
        </authorList>
    </citation>
    <scope>NUCLEOTIDE SEQUENCE [LARGE SCALE GENOMIC DNA]</scope>
    <source>
        <strain evidence="3 4">ZY171143</strain>
    </source>
</reference>
<reference evidence="4" key="2">
    <citation type="submission" date="2021-04" db="EMBL/GenBank/DDBJ databases">
        <title>Taxonomy of Flavobacteriaceae bacterium ZY171143.</title>
        <authorList>
            <person name="Li F."/>
        </authorList>
    </citation>
    <scope>NUCLEOTIDE SEQUENCE [LARGE SCALE GENOMIC DNA]</scope>
    <source>
        <strain evidence="4">ZY171143</strain>
    </source>
</reference>
<organism evidence="3 4">
    <name type="scientific">Faecalibacter bovis</name>
    <dbReference type="NCBI Taxonomy" id="2898187"/>
    <lineage>
        <taxon>Bacteria</taxon>
        <taxon>Pseudomonadati</taxon>
        <taxon>Bacteroidota</taxon>
        <taxon>Flavobacteriia</taxon>
        <taxon>Flavobacteriales</taxon>
        <taxon>Weeksellaceae</taxon>
        <taxon>Faecalibacter</taxon>
    </lineage>
</organism>
<dbReference type="PROSITE" id="PS51841">
    <property type="entry name" value="LTD"/>
    <property type="match status" value="1"/>
</dbReference>
<accession>A0ABX7XA87</accession>
<sequence>MKKDLFFKSIFTFLITLLCHVGFGQEYYNLLQGNFNENFNNISNWGNNYTGGYGAQYWKVANGPVFSVNTSGGIQKGNQNLILLATGTNTTSTDLLINFTGVNADKISLDWKKETNTVNSNPRNAKLIIQYSINGVDFFQLPNFVNPIVNNNNTSESGNINLDLPSALSDESNVVFRFIVNRNSNSGSGNNPKIAIDNIHISGLPIVQTAPILTTPQTVTGTYGVLINQTITGEHITPSTNWFITGTKPTGVDFANGVFNGSPNEIGLFTSSVKAKNGNLESDEITVNFDISKANQKFPVDIPVGQIQGIIDGEIDLPSHTLHNETDVLANSIVYTTDNPLVVSVVGNKLNFVGVGNATITATSANSNTNYNPIDSESFNVIVNKRNQTINNFNNITETFGSTINNLSATTNSGLSLTYEIVSGQPTDVINLSGNQVTILNAGNTQIRAYNAGNANYEPVEKIIDVTINKAEQTLSTTLADIIDNINTYVSRDYSKTDQNLLLNVISDDNNIAYYENGNIHLIGYGETFLKIKNEGDRNYNQFNERIVNVKVNDPDLNECVNVNFDTSFSISEFENQGWEFGSVTVGGQSCSGTNGIIFNGKDDYLKTKILSSPREIRFNKRRSGNTTAWGMKVEIMEMNSTEWTTVKTINSITTTCQEEVIDLTAYVEEGKGYYIRLIDTRASGTHERTIDDIKIICKGEINQNVVTPLIKPASLVTHNKFQVNWEKVDNSDYLLDVYSKVLGNYTTDLMFSEYVEGSNYNKALEIYNGTGNSINLKDYKISRQSNGEGDFGNTYTFDDKVLEHGETILLINELAEEDLIDLSLINNSLVLLTPVTFNGDDAIVLKKNNIVIDQIGLEGDTNNWGEDVTLRRKPSANPNPIYHDTEWDEYPQNTFDGLGQHSTNIDNGIKKSYIVRNQEVLVNTTSYVVDTNVDKFIDYYYVVRSKLGNTISDYSQEMDVRRTYFENGSWTTEPSHVFHSVILEGEFNQELVGKSITIDIGNGNTNTITGGNTYFPKHSFDVLSGTITFKENAYLLQEDDESINFGNATFERNATFFRYDSKFWSSPVAERSISGFMPNPSGIYTYNTAYRNWDNTTDTNFLTAKGYIFQAGANYPFYGNGDQILFDGKFTGVPHNGNYSVPVSYTGLGDNGVGNPYGSPISASAFLNENDHVTRLYFWDEESHYIPGTNPPRYEDQSWSALNQTGHNDGPTKFIGVGVGFIARVDGNDDIVFNNSMRTSVTNAGDIYNRTSTEKDRFWLSLNLNNNKENQILIGYVEGATNGIDDKYDAKNLSNNNSFILSHSNANAMIIEGRQYPLDVNDQIPLYFRASELGDYTIKLENKEGIFNSQPIYLIDNELNLSINLNEETEYTFNSEIGNFIDRFEIRYQPKETLSTNDLDDTTDLIVYKNEKLNKVTSKVNVVGYKVYDLAGRLISDEKVNQLKDFSLTNQNKGTYIVKFTLENGRVISKKVIF</sequence>
<dbReference type="InterPro" id="IPR026444">
    <property type="entry name" value="Secre_tail"/>
</dbReference>
<dbReference type="NCBIfam" id="TIGR04183">
    <property type="entry name" value="Por_Secre_tail"/>
    <property type="match status" value="1"/>
</dbReference>
<evidence type="ECO:0000313" key="3">
    <source>
        <dbReference type="EMBL" id="QTV04799.1"/>
    </source>
</evidence>
<dbReference type="EMBL" id="CP072842">
    <property type="protein sequence ID" value="QTV04799.1"/>
    <property type="molecule type" value="Genomic_DNA"/>
</dbReference>
<proteinExistence type="predicted"/>
<dbReference type="Pfam" id="PF00932">
    <property type="entry name" value="LTD"/>
    <property type="match status" value="1"/>
</dbReference>
<evidence type="ECO:0000259" key="2">
    <source>
        <dbReference type="PROSITE" id="PS51841"/>
    </source>
</evidence>
<keyword evidence="4" id="KW-1185">Reference proteome</keyword>
<evidence type="ECO:0000256" key="1">
    <source>
        <dbReference type="ARBA" id="ARBA00022729"/>
    </source>
</evidence>
<keyword evidence="1" id="KW-0732">Signal</keyword>